<dbReference type="CDD" id="cd16021">
    <property type="entry name" value="ALP_like"/>
    <property type="match status" value="1"/>
</dbReference>
<keyword evidence="3" id="KW-1185">Reference proteome</keyword>
<dbReference type="InterPro" id="IPR017850">
    <property type="entry name" value="Alkaline_phosphatase_core_sf"/>
</dbReference>
<accession>A0A922I098</accession>
<dbReference type="GO" id="GO:0005615">
    <property type="term" value="C:extracellular space"/>
    <property type="evidence" value="ECO:0007669"/>
    <property type="project" value="TreeGrafter"/>
</dbReference>
<keyword evidence="1" id="KW-0472">Membrane</keyword>
<dbReference type="Pfam" id="PF02995">
    <property type="entry name" value="DUF229"/>
    <property type="match status" value="1"/>
</dbReference>
<evidence type="ECO:0000313" key="2">
    <source>
        <dbReference type="EMBL" id="KAH9511516.1"/>
    </source>
</evidence>
<organism evidence="2 3">
    <name type="scientific">Dermatophagoides farinae</name>
    <name type="common">American house dust mite</name>
    <dbReference type="NCBI Taxonomy" id="6954"/>
    <lineage>
        <taxon>Eukaryota</taxon>
        <taxon>Metazoa</taxon>
        <taxon>Ecdysozoa</taxon>
        <taxon>Arthropoda</taxon>
        <taxon>Chelicerata</taxon>
        <taxon>Arachnida</taxon>
        <taxon>Acari</taxon>
        <taxon>Acariformes</taxon>
        <taxon>Sarcoptiformes</taxon>
        <taxon>Astigmata</taxon>
        <taxon>Psoroptidia</taxon>
        <taxon>Analgoidea</taxon>
        <taxon>Pyroglyphidae</taxon>
        <taxon>Dermatophagoidinae</taxon>
        <taxon>Dermatophagoides</taxon>
    </lineage>
</organism>
<dbReference type="EMBL" id="ASGP02000004">
    <property type="protein sequence ID" value="KAH9511516.1"/>
    <property type="molecule type" value="Genomic_DNA"/>
</dbReference>
<reference evidence="2" key="2">
    <citation type="journal article" date="2022" name="Res Sq">
        <title>Comparative Genomics Reveals Insights into the Divergent Evolution of Astigmatic Mites and Household Pest Adaptations.</title>
        <authorList>
            <person name="Xiong Q."/>
            <person name="Wan A.T.-Y."/>
            <person name="Liu X.-Y."/>
            <person name="Fung C.S.-H."/>
            <person name="Xiao X."/>
            <person name="Malainual N."/>
            <person name="Hou J."/>
            <person name="Wang L."/>
            <person name="Wang M."/>
            <person name="Yang K."/>
            <person name="Cui Y."/>
            <person name="Leung E."/>
            <person name="Nong W."/>
            <person name="Shin S.-K."/>
            <person name="Au S."/>
            <person name="Jeong K.Y."/>
            <person name="Chew F.T."/>
            <person name="Hui J."/>
            <person name="Leung T.F."/>
            <person name="Tungtrongchitr A."/>
            <person name="Zhong N."/>
            <person name="Liu Z."/>
            <person name="Tsui S."/>
        </authorList>
    </citation>
    <scope>NUCLEOTIDE SEQUENCE</scope>
    <source>
        <strain evidence="2">Derf</strain>
        <tissue evidence="2">Whole organism</tissue>
    </source>
</reference>
<name>A0A922I098_DERFA</name>
<sequence>NVVIITMKIKISRKYWRLLLATLVVLNISSFLFLYLLNDYRNKYQFFLENYLSKLPSSSSSSSKTANSYDQSCHLPIDQFGPFDQSIIKYLELRPKQIECDQQQYFQPITYVKSGWLRQNNTEYDCNYQFIWKNLTDDSYPLYSDRKKLDIHNGLQLLLKENYIYIECHHQLDGNYYENLHYWFNPQINNNNNNNDDDDNLTIKNVHINEKNTVHYSNLDENPKSSSSSTTTKTTMTDEISVFILVIESLSRLNYQRYLNQTRNILENDYGHLYYLNGLNKIADNSFPNMVPLLTGKRAYNNELWNDNYGPYDDWPLIWKQFQQKGYRTALVEDYPKFSLFNYESKGFTKHQPTDFYPRPFWLRLFEEYNTFLTRIEPFDIDHCYKNRVPKIDIFLDQTKHFIERCQQQSLPYFGFFFYIEITHNDFNAAQMIDSHLAKFFKQTKHSLDNNTIVILMGDHGNRFGSVLETQIGRIEERMPLFAIRLPEQLHSKHQNLSKYLDMNRSRLATWLDVNVLLNDILNANYTSIDSNNDNDDDDDKLSTIRSRYSPWRETIPLNRNCSTALIPDLYCACDSHIMMETNSSLITDASYALVDYLNEILIEYRSVCHRLVLNQTRLAEVNISDFSTVHYRNYRQQIELTILVEPSKGLFRSRLYRTANDPDHWIVESGQITRINKYGQQSYCITQRDLKPFCYCYDQQQV</sequence>
<keyword evidence="1" id="KW-1133">Transmembrane helix</keyword>
<dbReference type="FunFam" id="3.40.720.10:FF:000017">
    <property type="entry name" value="Predicted protein"/>
    <property type="match status" value="1"/>
</dbReference>
<dbReference type="Proteomes" id="UP000790347">
    <property type="component" value="Unassembled WGS sequence"/>
</dbReference>
<gene>
    <name evidence="2" type="ORF">DERF_009970</name>
</gene>
<feature type="non-terminal residue" evidence="2">
    <location>
        <position position="1"/>
    </location>
</feature>
<evidence type="ECO:0000256" key="1">
    <source>
        <dbReference type="SAM" id="Phobius"/>
    </source>
</evidence>
<dbReference type="InterPro" id="IPR004245">
    <property type="entry name" value="DUF229"/>
</dbReference>
<keyword evidence="1" id="KW-0812">Transmembrane</keyword>
<evidence type="ECO:0000313" key="3">
    <source>
        <dbReference type="Proteomes" id="UP000790347"/>
    </source>
</evidence>
<dbReference type="Gene3D" id="3.40.720.10">
    <property type="entry name" value="Alkaline Phosphatase, subunit A"/>
    <property type="match status" value="1"/>
</dbReference>
<comment type="caution">
    <text evidence="2">The sequence shown here is derived from an EMBL/GenBank/DDBJ whole genome shotgun (WGS) entry which is preliminary data.</text>
</comment>
<dbReference type="SUPFAM" id="SSF53649">
    <property type="entry name" value="Alkaline phosphatase-like"/>
    <property type="match status" value="1"/>
</dbReference>
<dbReference type="AlphaFoldDB" id="A0A922I098"/>
<dbReference type="PANTHER" id="PTHR10974">
    <property type="entry name" value="FI08016P-RELATED"/>
    <property type="match status" value="1"/>
</dbReference>
<protein>
    <submittedName>
        <fullName evidence="2">Uncharacterized protein</fullName>
    </submittedName>
</protein>
<dbReference type="PANTHER" id="PTHR10974:SF6">
    <property type="entry name" value="PROTEIN CBG19234"/>
    <property type="match status" value="1"/>
</dbReference>
<proteinExistence type="predicted"/>
<feature type="transmembrane region" description="Helical" evidence="1">
    <location>
        <begin position="15"/>
        <end position="37"/>
    </location>
</feature>
<reference evidence="2" key="1">
    <citation type="submission" date="2013-05" db="EMBL/GenBank/DDBJ databases">
        <authorList>
            <person name="Yim A.K.Y."/>
            <person name="Chan T.F."/>
            <person name="Ji K.M."/>
            <person name="Liu X.Y."/>
            <person name="Zhou J.W."/>
            <person name="Li R.Q."/>
            <person name="Yang K.Y."/>
            <person name="Li J."/>
            <person name="Li M."/>
            <person name="Law P.T.W."/>
            <person name="Wu Y.L."/>
            <person name="Cai Z.L."/>
            <person name="Qin H."/>
            <person name="Bao Y."/>
            <person name="Leung R.K.K."/>
            <person name="Ng P.K.S."/>
            <person name="Zou J."/>
            <person name="Zhong X.J."/>
            <person name="Ran P.X."/>
            <person name="Zhong N.S."/>
            <person name="Liu Z.G."/>
            <person name="Tsui S.K.W."/>
        </authorList>
    </citation>
    <scope>NUCLEOTIDE SEQUENCE</scope>
    <source>
        <strain evidence="2">Derf</strain>
        <tissue evidence="2">Whole organism</tissue>
    </source>
</reference>